<reference evidence="3" key="1">
    <citation type="journal article" date="2019" name="Int. J. Syst. Evol. Microbiol.">
        <title>The Global Catalogue of Microorganisms (GCM) 10K type strain sequencing project: providing services to taxonomists for standard genome sequencing and annotation.</title>
        <authorList>
            <consortium name="The Broad Institute Genomics Platform"/>
            <consortium name="The Broad Institute Genome Sequencing Center for Infectious Disease"/>
            <person name="Wu L."/>
            <person name="Ma J."/>
        </authorList>
    </citation>
    <scope>NUCLEOTIDE SEQUENCE [LARGE SCALE GENOMIC DNA]</scope>
    <source>
        <strain evidence="3">CGMCC 1.12376</strain>
    </source>
</reference>
<feature type="transmembrane region" description="Helical" evidence="1">
    <location>
        <begin position="20"/>
        <end position="38"/>
    </location>
</feature>
<gene>
    <name evidence="2" type="ORF">ACFSBH_19285</name>
</gene>
<keyword evidence="3" id="KW-1185">Reference proteome</keyword>
<keyword evidence="1" id="KW-0812">Transmembrane</keyword>
<proteinExistence type="predicted"/>
<accession>A0ABW4HXW4</accession>
<organism evidence="2 3">
    <name type="scientific">Oceanobacillus luteolus</name>
    <dbReference type="NCBI Taxonomy" id="1274358"/>
    <lineage>
        <taxon>Bacteria</taxon>
        <taxon>Bacillati</taxon>
        <taxon>Bacillota</taxon>
        <taxon>Bacilli</taxon>
        <taxon>Bacillales</taxon>
        <taxon>Bacillaceae</taxon>
        <taxon>Oceanobacillus</taxon>
    </lineage>
</organism>
<protein>
    <recommendedName>
        <fullName evidence="4">YIP1 family protein</fullName>
    </recommendedName>
</protein>
<sequence>MTSLLHAANIYLHYRGGKHVGLAGLIGVIVAIIVISIWPKYIQPIINFTGLNHVAEDMGIVADGFGGAAVTAYNVFIIYLFFCIFFSLIVGIGLLAYVYGSTMLRSKFGSILIGTLIFIPLSPILIWYVVAKSIEINKEKKKAAENPEQYQEEQRLKKNSDIMDYLIRTTEKDGETNQIRKKDAIRYLHRIPSTKESHFLIGITHEREAVLLFPRPFGMNIYGTKNRFIGVPLHFKKFIPVQHDPYGVKLDSPQRYYIKEGEELKQWNPDEIETIVFPKKIYDVQLLLRSFNQSELYKEYVHRACSHFMMNQENKGANQEQMKLKSNVISLKDFQEGITTK</sequence>
<dbReference type="RefSeq" id="WP_379599229.1">
    <property type="nucleotide sequence ID" value="NZ_JBHUDE010000163.1"/>
</dbReference>
<evidence type="ECO:0008006" key="4">
    <source>
        <dbReference type="Google" id="ProtNLM"/>
    </source>
</evidence>
<name>A0ABW4HXW4_9BACI</name>
<dbReference type="Proteomes" id="UP001597221">
    <property type="component" value="Unassembled WGS sequence"/>
</dbReference>
<feature type="transmembrane region" description="Helical" evidence="1">
    <location>
        <begin position="76"/>
        <end position="99"/>
    </location>
</feature>
<comment type="caution">
    <text evidence="2">The sequence shown here is derived from an EMBL/GenBank/DDBJ whole genome shotgun (WGS) entry which is preliminary data.</text>
</comment>
<evidence type="ECO:0000256" key="1">
    <source>
        <dbReference type="SAM" id="Phobius"/>
    </source>
</evidence>
<keyword evidence="1" id="KW-1133">Transmembrane helix</keyword>
<dbReference type="EMBL" id="JBHUDE010000163">
    <property type="protein sequence ID" value="MFD1609765.1"/>
    <property type="molecule type" value="Genomic_DNA"/>
</dbReference>
<keyword evidence="1" id="KW-0472">Membrane</keyword>
<evidence type="ECO:0000313" key="2">
    <source>
        <dbReference type="EMBL" id="MFD1609765.1"/>
    </source>
</evidence>
<feature type="transmembrane region" description="Helical" evidence="1">
    <location>
        <begin position="111"/>
        <end position="130"/>
    </location>
</feature>
<evidence type="ECO:0000313" key="3">
    <source>
        <dbReference type="Proteomes" id="UP001597221"/>
    </source>
</evidence>